<dbReference type="InterPro" id="IPR000595">
    <property type="entry name" value="cNMP-bd_dom"/>
</dbReference>
<keyword evidence="2" id="KW-0238">DNA-binding</keyword>
<evidence type="ECO:0000256" key="4">
    <source>
        <dbReference type="ARBA" id="ARBA00023163"/>
    </source>
</evidence>
<keyword evidence="4" id="KW-0804">Transcription</keyword>
<accession>A0A559J0M2</accession>
<evidence type="ECO:0000259" key="6">
    <source>
        <dbReference type="PROSITE" id="PS51063"/>
    </source>
</evidence>
<dbReference type="InterPro" id="IPR050397">
    <property type="entry name" value="Env_Response_Regulators"/>
</dbReference>
<dbReference type="Pfam" id="PF00027">
    <property type="entry name" value="cNMP_binding"/>
    <property type="match status" value="1"/>
</dbReference>
<evidence type="ECO:0000313" key="8">
    <source>
        <dbReference type="Proteomes" id="UP000318102"/>
    </source>
</evidence>
<feature type="domain" description="HTH crp-type" evidence="6">
    <location>
        <begin position="151"/>
        <end position="219"/>
    </location>
</feature>
<dbReference type="InterPro" id="IPR012318">
    <property type="entry name" value="HTH_CRP"/>
</dbReference>
<feature type="domain" description="Cyclic nucleotide-binding" evidence="5">
    <location>
        <begin position="33"/>
        <end position="137"/>
    </location>
</feature>
<dbReference type="InterPro" id="IPR036390">
    <property type="entry name" value="WH_DNA-bd_sf"/>
</dbReference>
<dbReference type="SUPFAM" id="SSF51206">
    <property type="entry name" value="cAMP-binding domain-like"/>
    <property type="match status" value="1"/>
</dbReference>
<dbReference type="SUPFAM" id="SSF46785">
    <property type="entry name" value="Winged helix' DNA-binding domain"/>
    <property type="match status" value="1"/>
</dbReference>
<dbReference type="RefSeq" id="WP_144989933.1">
    <property type="nucleotide sequence ID" value="NZ_VNJK01000001.1"/>
</dbReference>
<dbReference type="OrthoDB" id="581021at2"/>
<organism evidence="7 8">
    <name type="scientific">Paenibacillus agilis</name>
    <dbReference type="NCBI Taxonomy" id="3020863"/>
    <lineage>
        <taxon>Bacteria</taxon>
        <taxon>Bacillati</taxon>
        <taxon>Bacillota</taxon>
        <taxon>Bacilli</taxon>
        <taxon>Bacillales</taxon>
        <taxon>Paenibacillaceae</taxon>
        <taxon>Paenibacillus</taxon>
    </lineage>
</organism>
<keyword evidence="8" id="KW-1185">Reference proteome</keyword>
<sequence length="231" mass="26782">MKIIHDGDTIQHYLVKYQLDNLFMQSQPNSVPLQLRIYEPNELILREGEELDGIYFQVAGKTKVSSSVETGKALLLRFCHPLSVFGDIELIQQVVIQSQVEAVEMTTFLFINKRTVETELMTSYTFLHELLKHLSYKLQTCTTASRINLLASVEERFASYLLTTRLKNEFGKEMLTPHISEIASLIGTTPRHLNRVIVKLNEMNIIRKEKKKLYVLDWERLDELSNGMLYD</sequence>
<dbReference type="EMBL" id="VNJK01000001">
    <property type="protein sequence ID" value="TVX93439.1"/>
    <property type="molecule type" value="Genomic_DNA"/>
</dbReference>
<evidence type="ECO:0000256" key="2">
    <source>
        <dbReference type="ARBA" id="ARBA00023125"/>
    </source>
</evidence>
<dbReference type="Proteomes" id="UP000318102">
    <property type="component" value="Unassembled WGS sequence"/>
</dbReference>
<dbReference type="GO" id="GO:0003700">
    <property type="term" value="F:DNA-binding transcription factor activity"/>
    <property type="evidence" value="ECO:0007669"/>
    <property type="project" value="TreeGrafter"/>
</dbReference>
<evidence type="ECO:0000259" key="5">
    <source>
        <dbReference type="PROSITE" id="PS50042"/>
    </source>
</evidence>
<proteinExistence type="predicted"/>
<dbReference type="Gene3D" id="2.60.120.10">
    <property type="entry name" value="Jelly Rolls"/>
    <property type="match status" value="1"/>
</dbReference>
<dbReference type="PROSITE" id="PS51063">
    <property type="entry name" value="HTH_CRP_2"/>
    <property type="match status" value="1"/>
</dbReference>
<dbReference type="CDD" id="cd00038">
    <property type="entry name" value="CAP_ED"/>
    <property type="match status" value="1"/>
</dbReference>
<keyword evidence="1" id="KW-0805">Transcription regulation</keyword>
<dbReference type="PANTHER" id="PTHR24567">
    <property type="entry name" value="CRP FAMILY TRANSCRIPTIONAL REGULATORY PROTEIN"/>
    <property type="match status" value="1"/>
</dbReference>
<dbReference type="PROSITE" id="PS50042">
    <property type="entry name" value="CNMP_BINDING_3"/>
    <property type="match status" value="1"/>
</dbReference>
<dbReference type="Pfam" id="PF13545">
    <property type="entry name" value="HTH_Crp_2"/>
    <property type="match status" value="1"/>
</dbReference>
<evidence type="ECO:0000313" key="7">
    <source>
        <dbReference type="EMBL" id="TVX93439.1"/>
    </source>
</evidence>
<dbReference type="InterPro" id="IPR036388">
    <property type="entry name" value="WH-like_DNA-bd_sf"/>
</dbReference>
<keyword evidence="3" id="KW-0010">Activator</keyword>
<gene>
    <name evidence="7" type="ORF">FPZ44_10465</name>
</gene>
<reference evidence="7 8" key="1">
    <citation type="submission" date="2019-07" db="EMBL/GenBank/DDBJ databases">
        <authorList>
            <person name="Kim J."/>
        </authorList>
    </citation>
    <scope>NUCLEOTIDE SEQUENCE [LARGE SCALE GENOMIC DNA]</scope>
    <source>
        <strain evidence="7 8">N4</strain>
    </source>
</reference>
<name>A0A559J0M2_9BACL</name>
<dbReference type="InterPro" id="IPR014710">
    <property type="entry name" value="RmlC-like_jellyroll"/>
</dbReference>
<dbReference type="PANTHER" id="PTHR24567:SF26">
    <property type="entry name" value="REGULATORY PROTEIN YEIL"/>
    <property type="match status" value="1"/>
</dbReference>
<dbReference type="GO" id="GO:0005829">
    <property type="term" value="C:cytosol"/>
    <property type="evidence" value="ECO:0007669"/>
    <property type="project" value="TreeGrafter"/>
</dbReference>
<dbReference type="Gene3D" id="1.10.10.10">
    <property type="entry name" value="Winged helix-like DNA-binding domain superfamily/Winged helix DNA-binding domain"/>
    <property type="match status" value="1"/>
</dbReference>
<protein>
    <submittedName>
        <fullName evidence="7">Cyclic nucleotide-binding domain-containing protein</fullName>
    </submittedName>
</protein>
<evidence type="ECO:0000256" key="3">
    <source>
        <dbReference type="ARBA" id="ARBA00023159"/>
    </source>
</evidence>
<dbReference type="GO" id="GO:0003677">
    <property type="term" value="F:DNA binding"/>
    <property type="evidence" value="ECO:0007669"/>
    <property type="project" value="UniProtKB-KW"/>
</dbReference>
<dbReference type="AlphaFoldDB" id="A0A559J0M2"/>
<evidence type="ECO:0000256" key="1">
    <source>
        <dbReference type="ARBA" id="ARBA00023015"/>
    </source>
</evidence>
<comment type="caution">
    <text evidence="7">The sequence shown here is derived from an EMBL/GenBank/DDBJ whole genome shotgun (WGS) entry which is preliminary data.</text>
</comment>
<dbReference type="InterPro" id="IPR018490">
    <property type="entry name" value="cNMP-bd_dom_sf"/>
</dbReference>
<dbReference type="SMART" id="SM00100">
    <property type="entry name" value="cNMP"/>
    <property type="match status" value="1"/>
</dbReference>